<gene>
    <name evidence="2" type="ORF">BcabD6B2_12040</name>
</gene>
<proteinExistence type="predicted"/>
<dbReference type="GeneID" id="94193252"/>
<dbReference type="RefSeq" id="XP_067713840.1">
    <property type="nucleotide sequence ID" value="XM_067857739.1"/>
</dbReference>
<feature type="chain" id="PRO_5043898792" evidence="1">
    <location>
        <begin position="28"/>
        <end position="285"/>
    </location>
</feature>
<reference evidence="2 3" key="1">
    <citation type="submission" date="2021-06" db="EMBL/GenBank/DDBJ databases">
        <title>Genome sequence of Babesia caballi.</title>
        <authorList>
            <person name="Yamagishi J."/>
            <person name="Kidaka T."/>
            <person name="Ochi A."/>
        </authorList>
    </citation>
    <scope>NUCLEOTIDE SEQUENCE [LARGE SCALE GENOMIC DNA]</scope>
    <source>
        <strain evidence="2">USDA-D6B2</strain>
    </source>
</reference>
<keyword evidence="3" id="KW-1185">Reference proteome</keyword>
<accession>A0AAV4LT17</accession>
<name>A0AAV4LT17_BABCB</name>
<comment type="caution">
    <text evidence="2">The sequence shown here is derived from an EMBL/GenBank/DDBJ whole genome shotgun (WGS) entry which is preliminary data.</text>
</comment>
<protein>
    <submittedName>
        <fullName evidence="2">Signal peptide-containing protein</fullName>
    </submittedName>
</protein>
<organism evidence="2 3">
    <name type="scientific">Babesia caballi</name>
    <dbReference type="NCBI Taxonomy" id="5871"/>
    <lineage>
        <taxon>Eukaryota</taxon>
        <taxon>Sar</taxon>
        <taxon>Alveolata</taxon>
        <taxon>Apicomplexa</taxon>
        <taxon>Aconoidasida</taxon>
        <taxon>Piroplasmida</taxon>
        <taxon>Babesiidae</taxon>
        <taxon>Babesia</taxon>
    </lineage>
</organism>
<dbReference type="AlphaFoldDB" id="A0AAV4LT17"/>
<evidence type="ECO:0000313" key="2">
    <source>
        <dbReference type="EMBL" id="GIX61769.1"/>
    </source>
</evidence>
<evidence type="ECO:0000256" key="1">
    <source>
        <dbReference type="SAM" id="SignalP"/>
    </source>
</evidence>
<keyword evidence="1" id="KW-0732">Signal</keyword>
<sequence length="285" mass="32334">MKFTVFSAAAAFILPLLMSVKLGLVSAKRETRARAFQNANDVVLDLDGTFPRAQLKRRGWAFGAAGRQAVIAPKPRFRLVRVTFGANQVYNVDEDNQVGIKRVLVTTSDNNWLVGITVGSKQMFFVKQGNSWDRITTKEYVYRLTGFGTSLHIDIARKQGGEGYNVGEKLFNGRKVRVYQPALDERTVKITDRGNDIWEQSNRSEYANFVETFKFNDGRFVKVVVEGPTYSKTEYFVNRGRGYMPIPESYYERSLGPTNPNERVDRKDVYDMLNSGDDGMAPDDF</sequence>
<evidence type="ECO:0000313" key="3">
    <source>
        <dbReference type="Proteomes" id="UP001497744"/>
    </source>
</evidence>
<dbReference type="EMBL" id="BPLF01000001">
    <property type="protein sequence ID" value="GIX61769.1"/>
    <property type="molecule type" value="Genomic_DNA"/>
</dbReference>
<dbReference type="Proteomes" id="UP001497744">
    <property type="component" value="Unassembled WGS sequence"/>
</dbReference>
<feature type="signal peptide" evidence="1">
    <location>
        <begin position="1"/>
        <end position="27"/>
    </location>
</feature>